<dbReference type="Proteomes" id="UP000192578">
    <property type="component" value="Unassembled WGS sequence"/>
</dbReference>
<feature type="chain" id="PRO_5040800011" description="Secreted protein" evidence="1">
    <location>
        <begin position="16"/>
        <end position="122"/>
    </location>
</feature>
<accession>A0A9X6NKR6</accession>
<proteinExistence type="predicted"/>
<sequence length="122" mass="12291">MGLALSLVIFTSVTSQPLVPDAMPSSHTVLGSHVLLPSASNNQLTSGNQIRPLLAPGLVLPPPFPVQPAILSSRPGGASSVPVSARIVTPVDSHTVLVNSTLAGPQCGILPVHAVPVSEANG</sequence>
<feature type="signal peptide" evidence="1">
    <location>
        <begin position="1"/>
        <end position="15"/>
    </location>
</feature>
<reference evidence="3" key="1">
    <citation type="submission" date="2017-01" db="EMBL/GenBank/DDBJ databases">
        <title>Comparative genomics of anhydrobiosis in the tardigrade Hypsibius dujardini.</title>
        <authorList>
            <person name="Yoshida Y."/>
            <person name="Koutsovoulos G."/>
            <person name="Laetsch D."/>
            <person name="Stevens L."/>
            <person name="Kumar S."/>
            <person name="Horikawa D."/>
            <person name="Ishino K."/>
            <person name="Komine S."/>
            <person name="Tomita M."/>
            <person name="Blaxter M."/>
            <person name="Arakawa K."/>
        </authorList>
    </citation>
    <scope>NUCLEOTIDE SEQUENCE [LARGE SCALE GENOMIC DNA]</scope>
    <source>
        <strain evidence="3">Z151</strain>
    </source>
</reference>
<organism evidence="2 3">
    <name type="scientific">Hypsibius exemplaris</name>
    <name type="common">Freshwater tardigrade</name>
    <dbReference type="NCBI Taxonomy" id="2072580"/>
    <lineage>
        <taxon>Eukaryota</taxon>
        <taxon>Metazoa</taxon>
        <taxon>Ecdysozoa</taxon>
        <taxon>Tardigrada</taxon>
        <taxon>Eutardigrada</taxon>
        <taxon>Parachela</taxon>
        <taxon>Hypsibioidea</taxon>
        <taxon>Hypsibiidae</taxon>
        <taxon>Hypsibius</taxon>
    </lineage>
</organism>
<evidence type="ECO:0000256" key="1">
    <source>
        <dbReference type="SAM" id="SignalP"/>
    </source>
</evidence>
<comment type="caution">
    <text evidence="2">The sequence shown here is derived from an EMBL/GenBank/DDBJ whole genome shotgun (WGS) entry which is preliminary data.</text>
</comment>
<dbReference type="AlphaFoldDB" id="A0A9X6NKR6"/>
<keyword evidence="1" id="KW-0732">Signal</keyword>
<evidence type="ECO:0000313" key="2">
    <source>
        <dbReference type="EMBL" id="OWA55682.1"/>
    </source>
</evidence>
<protein>
    <recommendedName>
        <fullName evidence="4">Secreted protein</fullName>
    </recommendedName>
</protein>
<evidence type="ECO:0000313" key="3">
    <source>
        <dbReference type="Proteomes" id="UP000192578"/>
    </source>
</evidence>
<keyword evidence="3" id="KW-1185">Reference proteome</keyword>
<evidence type="ECO:0008006" key="4">
    <source>
        <dbReference type="Google" id="ProtNLM"/>
    </source>
</evidence>
<dbReference type="EMBL" id="MTYJ01001253">
    <property type="protein sequence ID" value="OWA55682.1"/>
    <property type="molecule type" value="Genomic_DNA"/>
</dbReference>
<name>A0A9X6NKR6_HYPEX</name>
<gene>
    <name evidence="2" type="ORF">BV898_20070</name>
</gene>